<dbReference type="HAMAP" id="MF_01114">
    <property type="entry name" value="RecX"/>
    <property type="match status" value="1"/>
</dbReference>
<evidence type="ECO:0000256" key="4">
    <source>
        <dbReference type="ARBA" id="ARBA00022490"/>
    </source>
</evidence>
<sequence>MSASGGGDAASSSSVGQRRRRPEPSPTQRALGLLTRREHSRQELTRKLQQRGVASADAAAVIDKLASAGWQNDARFAESLVRNRANSGYGPAYIRAELSTHGLSGEAINIAMDGFEGDWAAIARDLVDRRHPQALTGDRGVQRKAADFLLRRGFAMDHVRAAIGHP</sequence>
<reference evidence="10" key="1">
    <citation type="submission" date="2021-09" db="EMBL/GenBank/DDBJ databases">
        <authorList>
            <person name="Wu T."/>
            <person name="Guo S.Z."/>
        </authorList>
    </citation>
    <scope>NUCLEOTIDE SEQUENCE</scope>
    <source>
        <strain evidence="10">RSS-23</strain>
    </source>
</reference>
<evidence type="ECO:0000313" key="10">
    <source>
        <dbReference type="EMBL" id="MBZ4185425.1"/>
    </source>
</evidence>
<dbReference type="InterPro" id="IPR036388">
    <property type="entry name" value="WH-like_DNA-bd_sf"/>
</dbReference>
<evidence type="ECO:0000256" key="1">
    <source>
        <dbReference type="ARBA" id="ARBA00004496"/>
    </source>
</evidence>
<dbReference type="InterPro" id="IPR003783">
    <property type="entry name" value="Regulatory_RecX"/>
</dbReference>
<feature type="region of interest" description="Disordered" evidence="6">
    <location>
        <begin position="1"/>
        <end position="42"/>
    </location>
</feature>
<dbReference type="Pfam" id="PF21981">
    <property type="entry name" value="RecX_HTH3"/>
    <property type="match status" value="1"/>
</dbReference>
<dbReference type="InterPro" id="IPR053926">
    <property type="entry name" value="RecX_HTH_1st"/>
</dbReference>
<accession>A0ABS7TC41</accession>
<comment type="function">
    <text evidence="5">Modulates RecA activity.</text>
</comment>
<gene>
    <name evidence="5" type="primary">recX</name>
    <name evidence="10" type="ORF">K7B09_03690</name>
</gene>
<dbReference type="Pfam" id="PF21982">
    <property type="entry name" value="RecX_HTH1"/>
    <property type="match status" value="1"/>
</dbReference>
<dbReference type="PANTHER" id="PTHR33602">
    <property type="entry name" value="REGULATORY PROTEIN RECX FAMILY PROTEIN"/>
    <property type="match status" value="1"/>
</dbReference>
<evidence type="ECO:0000256" key="3">
    <source>
        <dbReference type="ARBA" id="ARBA00018111"/>
    </source>
</evidence>
<evidence type="ECO:0000313" key="11">
    <source>
        <dbReference type="Proteomes" id="UP001430290"/>
    </source>
</evidence>
<proteinExistence type="inferred from homology"/>
<comment type="caution">
    <text evidence="10">The sequence shown here is derived from an EMBL/GenBank/DDBJ whole genome shotgun (WGS) entry which is preliminary data.</text>
</comment>
<evidence type="ECO:0000259" key="7">
    <source>
        <dbReference type="Pfam" id="PF02631"/>
    </source>
</evidence>
<evidence type="ECO:0000256" key="6">
    <source>
        <dbReference type="SAM" id="MobiDB-lite"/>
    </source>
</evidence>
<keyword evidence="4 5" id="KW-0963">Cytoplasm</keyword>
<evidence type="ECO:0000256" key="5">
    <source>
        <dbReference type="HAMAP-Rule" id="MF_01114"/>
    </source>
</evidence>
<dbReference type="InterPro" id="IPR053924">
    <property type="entry name" value="RecX_HTH_2nd"/>
</dbReference>
<feature type="domain" description="RecX second three-helical" evidence="7">
    <location>
        <begin position="72"/>
        <end position="112"/>
    </location>
</feature>
<protein>
    <recommendedName>
        <fullName evidence="3 5">Regulatory protein RecX</fullName>
    </recommendedName>
</protein>
<keyword evidence="11" id="KW-1185">Reference proteome</keyword>
<evidence type="ECO:0000259" key="9">
    <source>
        <dbReference type="Pfam" id="PF21982"/>
    </source>
</evidence>
<comment type="similarity">
    <text evidence="2 5">Belongs to the RecX family.</text>
</comment>
<dbReference type="EMBL" id="JAIQDJ010000001">
    <property type="protein sequence ID" value="MBZ4185425.1"/>
    <property type="molecule type" value="Genomic_DNA"/>
</dbReference>
<feature type="domain" description="RecX first three-helical" evidence="9">
    <location>
        <begin position="28"/>
        <end position="65"/>
    </location>
</feature>
<dbReference type="Gene3D" id="1.10.10.10">
    <property type="entry name" value="Winged helix-like DNA-binding domain superfamily/Winged helix DNA-binding domain"/>
    <property type="match status" value="3"/>
</dbReference>
<dbReference type="RefSeq" id="WP_223626880.1">
    <property type="nucleotide sequence ID" value="NZ_JAIQDJ010000001.1"/>
</dbReference>
<comment type="subcellular location">
    <subcellularLocation>
        <location evidence="1 5">Cytoplasm</location>
    </subcellularLocation>
</comment>
<organism evidence="10 11">
    <name type="scientific">Thermomonas beijingensis</name>
    <dbReference type="NCBI Taxonomy" id="2872701"/>
    <lineage>
        <taxon>Bacteria</taxon>
        <taxon>Pseudomonadati</taxon>
        <taxon>Pseudomonadota</taxon>
        <taxon>Gammaproteobacteria</taxon>
        <taxon>Lysobacterales</taxon>
        <taxon>Lysobacteraceae</taxon>
        <taxon>Thermomonas</taxon>
    </lineage>
</organism>
<dbReference type="Proteomes" id="UP001430290">
    <property type="component" value="Unassembled WGS sequence"/>
</dbReference>
<dbReference type="PANTHER" id="PTHR33602:SF1">
    <property type="entry name" value="REGULATORY PROTEIN RECX FAMILY PROTEIN"/>
    <property type="match status" value="1"/>
</dbReference>
<dbReference type="Pfam" id="PF02631">
    <property type="entry name" value="RecX_HTH2"/>
    <property type="match status" value="1"/>
</dbReference>
<dbReference type="InterPro" id="IPR053925">
    <property type="entry name" value="RecX_HTH_3rd"/>
</dbReference>
<evidence type="ECO:0000259" key="8">
    <source>
        <dbReference type="Pfam" id="PF21981"/>
    </source>
</evidence>
<name>A0ABS7TC41_9GAMM</name>
<feature type="domain" description="RecX third three-helical" evidence="8">
    <location>
        <begin position="121"/>
        <end position="163"/>
    </location>
</feature>
<evidence type="ECO:0000256" key="2">
    <source>
        <dbReference type="ARBA" id="ARBA00009695"/>
    </source>
</evidence>